<sequence>VSLTVLAGDFNYVPTGLDHYCSTAGSCTGAGDLPDEEAFQSLLGRPFGLVEWVQGHFTHSDAGAQSQLYKSFGSAALNYDKTTSSHRPLSFRRLQGSKPESWTSPLPMGPLLQKEAWKERLDLSFMGKISHGPLRGLAVRRLLLLKEAIREITIRMADEQQIDVAHSAEDQVGWGMTFIRAAEKVQDRESVAQELLALQQETRTADDQVRGRRKGQILTRLKGLMPGGATAINAVCKPNGVITTDPAEMADILRTHWKGVSSKK</sequence>
<evidence type="ECO:0000313" key="1">
    <source>
        <dbReference type="EMBL" id="CAK0840351.1"/>
    </source>
</evidence>
<comment type="caution">
    <text evidence="1">The sequence shown here is derived from an EMBL/GenBank/DDBJ whole genome shotgun (WGS) entry which is preliminary data.</text>
</comment>
<reference evidence="1" key="1">
    <citation type="submission" date="2023-10" db="EMBL/GenBank/DDBJ databases">
        <authorList>
            <person name="Chen Y."/>
            <person name="Shah S."/>
            <person name="Dougan E. K."/>
            <person name="Thang M."/>
            <person name="Chan C."/>
        </authorList>
    </citation>
    <scope>NUCLEOTIDE SEQUENCE [LARGE SCALE GENOMIC DNA]</scope>
</reference>
<dbReference type="EMBL" id="CAUYUJ010014372">
    <property type="protein sequence ID" value="CAK0840351.1"/>
    <property type="molecule type" value="Genomic_DNA"/>
</dbReference>
<accession>A0ABN9T5N3</accession>
<protein>
    <recommendedName>
        <fullName evidence="3">Endonuclease/exonuclease/phosphatase domain-containing protein</fullName>
    </recommendedName>
</protein>
<proteinExistence type="predicted"/>
<dbReference type="Proteomes" id="UP001189429">
    <property type="component" value="Unassembled WGS sequence"/>
</dbReference>
<keyword evidence="2" id="KW-1185">Reference proteome</keyword>
<feature type="non-terminal residue" evidence="1">
    <location>
        <position position="1"/>
    </location>
</feature>
<name>A0ABN9T5N3_9DINO</name>
<organism evidence="1 2">
    <name type="scientific">Prorocentrum cordatum</name>
    <dbReference type="NCBI Taxonomy" id="2364126"/>
    <lineage>
        <taxon>Eukaryota</taxon>
        <taxon>Sar</taxon>
        <taxon>Alveolata</taxon>
        <taxon>Dinophyceae</taxon>
        <taxon>Prorocentrales</taxon>
        <taxon>Prorocentraceae</taxon>
        <taxon>Prorocentrum</taxon>
    </lineage>
</organism>
<evidence type="ECO:0000313" key="2">
    <source>
        <dbReference type="Proteomes" id="UP001189429"/>
    </source>
</evidence>
<evidence type="ECO:0008006" key="3">
    <source>
        <dbReference type="Google" id="ProtNLM"/>
    </source>
</evidence>
<gene>
    <name evidence="1" type="ORF">PCOR1329_LOCUS35814</name>
</gene>
<feature type="non-terminal residue" evidence="1">
    <location>
        <position position="264"/>
    </location>
</feature>